<dbReference type="GO" id="GO:0090162">
    <property type="term" value="P:establishment of epithelial cell polarity"/>
    <property type="evidence" value="ECO:0007669"/>
    <property type="project" value="InterPro"/>
</dbReference>
<evidence type="ECO:0000259" key="5">
    <source>
        <dbReference type="Pfam" id="PF11819"/>
    </source>
</evidence>
<evidence type="ECO:0000256" key="3">
    <source>
        <dbReference type="ARBA" id="ARBA00023054"/>
    </source>
</evidence>
<evidence type="ECO:0000256" key="2">
    <source>
        <dbReference type="ARBA" id="ARBA00022490"/>
    </source>
</evidence>
<feature type="compositionally biased region" description="Basic and acidic residues" evidence="4">
    <location>
        <begin position="605"/>
        <end position="616"/>
    </location>
</feature>
<sequence>MDFTEISAQPTSRLSSVGSKDPVILTSNASPISTGSADSEVSDKKRKEKIAELKKKGKDLQQMLTQKIEELKRICQREAELTGKLPKEYPLDTDDEKVLQVPRCIRDPFRLNDPPPWDKDPVFRESDKQFLSEGDLYKTVKSKRRDDYMNAVKNQEESEKPINGQKITKARKATKGVSLVPTDDVHSSAFSSPSHSLSLDDDYDLGSQREQFGTVQYSTVLHQAKTLHIPQIKDRQAPGNDQLTNSRLYQSNYKSLHYCQTDAKSSCSTRSRPTSRRPEDSNITSPRPLLSYSNVQPRLENNPQSFRQCSGSLESLSQIMTETKNTTPSFAIFPAQRSSSTEAIDDVSSYTSQSSVEYNAPASCTHRRGYRKDLYRNTGSMPNLVESEPSCYRYHPPTQCSTAYYVAGYPKYGNIEHHLPYGGESERYYDFYPPYHLPQGPHYRDNMYSHYASNDMDIVSYNPYASVGPAGNRFTAQSGMQHSKSIQKAVVAEHLKGWFQRNTTQRQGTHNYDYDGVYKQMRKSQNSAVFYTYNNGNIPSSTAVSFASSNGNWNTYRSDGPSLDEPDSYLYSAASNSLSNQSRSYIDSSHSSHMHNTTTQGDQICWHEDSKPGTIV</sequence>
<feature type="region of interest" description="Disordered" evidence="4">
    <location>
        <begin position="582"/>
        <end position="616"/>
    </location>
</feature>
<feature type="region of interest" description="Disordered" evidence="4">
    <location>
        <begin position="264"/>
        <end position="307"/>
    </location>
</feature>
<keyword evidence="2" id="KW-0963">Cytoplasm</keyword>
<dbReference type="Ensembl" id="ENSORLT00015026484.1">
    <property type="protein sequence ID" value="ENSORLP00015017923.1"/>
    <property type="gene ID" value="ENSORLG00015018953.1"/>
</dbReference>
<feature type="region of interest" description="Disordered" evidence="4">
    <location>
        <begin position="1"/>
        <end position="45"/>
    </location>
</feature>
<evidence type="ECO:0000313" key="6">
    <source>
        <dbReference type="Ensembl" id="ENSORLP00015017900.1"/>
    </source>
</evidence>
<dbReference type="InterPro" id="IPR021774">
    <property type="entry name" value="CUPID"/>
</dbReference>
<evidence type="ECO:0000313" key="7">
    <source>
        <dbReference type="Proteomes" id="UP000265200"/>
    </source>
</evidence>
<name>A0A3P9IDE7_ORYLA</name>
<dbReference type="AlphaFoldDB" id="A0A3P9IDE7"/>
<reference evidence="6" key="3">
    <citation type="submission" date="2025-05" db="UniProtKB">
        <authorList>
            <consortium name="Ensembl"/>
        </authorList>
    </citation>
    <scope>IDENTIFICATION</scope>
    <source>
        <strain evidence="6">HSOK</strain>
    </source>
</reference>
<feature type="domain" description="Cytohesin Ubiquitin Protein Inducing" evidence="5">
    <location>
        <begin position="19"/>
        <end position="130"/>
    </location>
</feature>
<feature type="compositionally biased region" description="Polar residues" evidence="4">
    <location>
        <begin position="25"/>
        <end position="39"/>
    </location>
</feature>
<feature type="compositionally biased region" description="Polar residues" evidence="4">
    <location>
        <begin position="1"/>
        <end position="18"/>
    </location>
</feature>
<dbReference type="Ensembl" id="ENSORLT00015026470.1">
    <property type="protein sequence ID" value="ENSORLP00015017900.1"/>
    <property type="gene ID" value="ENSORLG00015018953.1"/>
</dbReference>
<dbReference type="PANTHER" id="PTHR46079:SF1">
    <property type="entry name" value="FERM DOMAIN-CONTAINING PROTEIN 4B"/>
    <property type="match status" value="1"/>
</dbReference>
<feature type="region of interest" description="Disordered" evidence="4">
    <location>
        <begin position="170"/>
        <end position="202"/>
    </location>
</feature>
<feature type="compositionally biased region" description="Polar residues" evidence="4">
    <location>
        <begin position="281"/>
        <end position="307"/>
    </location>
</feature>
<dbReference type="GO" id="GO:0005737">
    <property type="term" value="C:cytoplasm"/>
    <property type="evidence" value="ECO:0007669"/>
    <property type="project" value="UniProtKB-SubCell"/>
</dbReference>
<evidence type="ECO:0000256" key="1">
    <source>
        <dbReference type="ARBA" id="ARBA00004496"/>
    </source>
</evidence>
<dbReference type="InterPro" id="IPR047176">
    <property type="entry name" value="FRMD4A/B"/>
</dbReference>
<keyword evidence="3" id="KW-0175">Coiled coil</keyword>
<feature type="compositionally biased region" description="Low complexity" evidence="4">
    <location>
        <begin position="582"/>
        <end position="599"/>
    </location>
</feature>
<comment type="subcellular location">
    <subcellularLocation>
        <location evidence="1">Cytoplasm</location>
    </subcellularLocation>
</comment>
<proteinExistence type="predicted"/>
<reference key="1">
    <citation type="journal article" date="2007" name="Nature">
        <title>The medaka draft genome and insights into vertebrate genome evolution.</title>
        <authorList>
            <person name="Kasahara M."/>
            <person name="Naruse K."/>
            <person name="Sasaki S."/>
            <person name="Nakatani Y."/>
            <person name="Qu W."/>
            <person name="Ahsan B."/>
            <person name="Yamada T."/>
            <person name="Nagayasu Y."/>
            <person name="Doi K."/>
            <person name="Kasai Y."/>
            <person name="Jindo T."/>
            <person name="Kobayashi D."/>
            <person name="Shimada A."/>
            <person name="Toyoda A."/>
            <person name="Kuroki Y."/>
            <person name="Fujiyama A."/>
            <person name="Sasaki T."/>
            <person name="Shimizu A."/>
            <person name="Asakawa S."/>
            <person name="Shimizu N."/>
            <person name="Hashimoto S."/>
            <person name="Yang J."/>
            <person name="Lee Y."/>
            <person name="Matsushima K."/>
            <person name="Sugano S."/>
            <person name="Sakaizumi M."/>
            <person name="Narita T."/>
            <person name="Ohishi K."/>
            <person name="Haga S."/>
            <person name="Ohta F."/>
            <person name="Nomoto H."/>
            <person name="Nogata K."/>
            <person name="Morishita T."/>
            <person name="Endo T."/>
            <person name="Shin-I T."/>
            <person name="Takeda H."/>
            <person name="Morishita S."/>
            <person name="Kohara Y."/>
        </authorList>
    </citation>
    <scope>NUCLEOTIDE SEQUENCE [LARGE SCALE GENOMIC DNA]</scope>
    <source>
        <strain>Hd-rR</strain>
    </source>
</reference>
<accession>A0A3P9IDE7</accession>
<organism evidence="6 7">
    <name type="scientific">Oryzias latipes</name>
    <name type="common">Japanese rice fish</name>
    <name type="synonym">Japanese killifish</name>
    <dbReference type="NCBI Taxonomy" id="8090"/>
    <lineage>
        <taxon>Eukaryota</taxon>
        <taxon>Metazoa</taxon>
        <taxon>Chordata</taxon>
        <taxon>Craniata</taxon>
        <taxon>Vertebrata</taxon>
        <taxon>Euteleostomi</taxon>
        <taxon>Actinopterygii</taxon>
        <taxon>Neopterygii</taxon>
        <taxon>Teleostei</taxon>
        <taxon>Neoteleostei</taxon>
        <taxon>Acanthomorphata</taxon>
        <taxon>Ovalentaria</taxon>
        <taxon>Atherinomorphae</taxon>
        <taxon>Beloniformes</taxon>
        <taxon>Adrianichthyidae</taxon>
        <taxon>Oryziinae</taxon>
        <taxon>Oryzias</taxon>
    </lineage>
</organism>
<dbReference type="Pfam" id="PF11819">
    <property type="entry name" value="CUPID"/>
    <property type="match status" value="1"/>
</dbReference>
<protein>
    <submittedName>
        <fullName evidence="6">FERM domain-containing protein 4B</fullName>
    </submittedName>
</protein>
<dbReference type="PANTHER" id="PTHR46079">
    <property type="entry name" value="FERM DOMAIN-CONTAINING PROTEIN 4"/>
    <property type="match status" value="1"/>
</dbReference>
<evidence type="ECO:0000256" key="4">
    <source>
        <dbReference type="SAM" id="MobiDB-lite"/>
    </source>
</evidence>
<reference evidence="6 7" key="2">
    <citation type="submission" date="2017-04" db="EMBL/GenBank/DDBJ databases">
        <title>CpG methylation of centromeres and impact of large insertions on vertebrate speciation.</title>
        <authorList>
            <person name="Ichikawa K."/>
            <person name="Yoshimura J."/>
            <person name="Morishita S."/>
        </authorList>
    </citation>
    <scope>NUCLEOTIDE SEQUENCE</scope>
    <source>
        <strain evidence="6 7">HSOK</strain>
    </source>
</reference>
<dbReference type="Proteomes" id="UP000265200">
    <property type="component" value="Chromosome 5"/>
</dbReference>
<feature type="compositionally biased region" description="Low complexity" evidence="4">
    <location>
        <begin position="187"/>
        <end position="197"/>
    </location>
</feature>